<evidence type="ECO:0000313" key="9">
    <source>
        <dbReference type="Proteomes" id="UP001177003"/>
    </source>
</evidence>
<dbReference type="Pfam" id="PF12796">
    <property type="entry name" value="Ank_2"/>
    <property type="match status" value="1"/>
</dbReference>
<dbReference type="PROSITE" id="PS50088">
    <property type="entry name" value="ANK_REPEAT"/>
    <property type="match status" value="2"/>
</dbReference>
<dbReference type="PRINTS" id="PR00689">
    <property type="entry name" value="ACOABINDINGP"/>
</dbReference>
<organism evidence="8 9">
    <name type="scientific">Lactuca saligna</name>
    <name type="common">Willowleaf lettuce</name>
    <dbReference type="NCBI Taxonomy" id="75948"/>
    <lineage>
        <taxon>Eukaryota</taxon>
        <taxon>Viridiplantae</taxon>
        <taxon>Streptophyta</taxon>
        <taxon>Embryophyta</taxon>
        <taxon>Tracheophyta</taxon>
        <taxon>Spermatophyta</taxon>
        <taxon>Magnoliopsida</taxon>
        <taxon>eudicotyledons</taxon>
        <taxon>Gunneridae</taxon>
        <taxon>Pentapetalae</taxon>
        <taxon>asterids</taxon>
        <taxon>campanulids</taxon>
        <taxon>Asterales</taxon>
        <taxon>Asteraceae</taxon>
        <taxon>Cichorioideae</taxon>
        <taxon>Cichorieae</taxon>
        <taxon>Lactucinae</taxon>
        <taxon>Lactuca</taxon>
    </lineage>
</organism>
<evidence type="ECO:0000256" key="5">
    <source>
        <dbReference type="PROSITE-ProRule" id="PRU00023"/>
    </source>
</evidence>
<gene>
    <name evidence="8" type="ORF">LSALG_LOCUS34535</name>
</gene>
<proteinExistence type="inferred from homology"/>
<evidence type="ECO:0000256" key="4">
    <source>
        <dbReference type="ARBA" id="ARBA00023121"/>
    </source>
</evidence>
<dbReference type="InterPro" id="IPR035984">
    <property type="entry name" value="Acyl-CoA-binding_sf"/>
</dbReference>
<dbReference type="InterPro" id="IPR014352">
    <property type="entry name" value="FERM/acyl-CoA-bd_prot_sf"/>
</dbReference>
<dbReference type="AlphaFoldDB" id="A0AA35ZMV6"/>
<dbReference type="SMART" id="SM00248">
    <property type="entry name" value="ANK"/>
    <property type="match status" value="3"/>
</dbReference>
<feature type="repeat" description="ANK" evidence="5">
    <location>
        <begin position="298"/>
        <end position="322"/>
    </location>
</feature>
<feature type="compositionally biased region" description="Basic and acidic residues" evidence="6">
    <location>
        <begin position="57"/>
        <end position="90"/>
    </location>
</feature>
<accession>A0AA35ZMV6</accession>
<keyword evidence="2" id="KW-0677">Repeat</keyword>
<dbReference type="PROSITE" id="PS51228">
    <property type="entry name" value="ACB_2"/>
    <property type="match status" value="1"/>
</dbReference>
<dbReference type="Gene3D" id="1.25.40.20">
    <property type="entry name" value="Ankyrin repeat-containing domain"/>
    <property type="match status" value="1"/>
</dbReference>
<feature type="repeat" description="ANK" evidence="5">
    <location>
        <begin position="265"/>
        <end position="297"/>
    </location>
</feature>
<evidence type="ECO:0000256" key="2">
    <source>
        <dbReference type="ARBA" id="ARBA00022737"/>
    </source>
</evidence>
<dbReference type="InterPro" id="IPR002110">
    <property type="entry name" value="Ankyrin_rpt"/>
</dbReference>
<reference evidence="8" key="1">
    <citation type="submission" date="2023-04" db="EMBL/GenBank/DDBJ databases">
        <authorList>
            <person name="Vijverberg K."/>
            <person name="Xiong W."/>
            <person name="Schranz E."/>
        </authorList>
    </citation>
    <scope>NUCLEOTIDE SEQUENCE</scope>
</reference>
<evidence type="ECO:0000256" key="6">
    <source>
        <dbReference type="SAM" id="MobiDB-lite"/>
    </source>
</evidence>
<dbReference type="Proteomes" id="UP001177003">
    <property type="component" value="Chromosome 8"/>
</dbReference>
<feature type="domain" description="ACB" evidence="7">
    <location>
        <begin position="111"/>
        <end position="201"/>
    </location>
</feature>
<dbReference type="InterPro" id="IPR000582">
    <property type="entry name" value="Acyl-CoA-binding_protein"/>
</dbReference>
<evidence type="ECO:0000313" key="8">
    <source>
        <dbReference type="EMBL" id="CAI9295605.1"/>
    </source>
</evidence>
<keyword evidence="3 5" id="KW-0040">ANK repeat</keyword>
<dbReference type="PANTHER" id="PTHR24119">
    <property type="entry name" value="ACYL-COA-BINDING DOMAIN-CONTAINING PROTEIN 6"/>
    <property type="match status" value="1"/>
</dbReference>
<comment type="similarity">
    <text evidence="1">Belongs to the ACBP family.</text>
</comment>
<dbReference type="PROSITE" id="PS50297">
    <property type="entry name" value="ANK_REP_REGION"/>
    <property type="match status" value="2"/>
</dbReference>
<feature type="region of interest" description="Disordered" evidence="6">
    <location>
        <begin position="41"/>
        <end position="105"/>
    </location>
</feature>
<dbReference type="EMBL" id="OX465084">
    <property type="protein sequence ID" value="CAI9295605.1"/>
    <property type="molecule type" value="Genomic_DNA"/>
</dbReference>
<dbReference type="Pfam" id="PF00887">
    <property type="entry name" value="ACBP"/>
    <property type="match status" value="1"/>
</dbReference>
<sequence>MAMADWQQYTQSVVFGLVFSFLLAKLFSRIFSFGDENPRITHANPSEEQTDVIPSEPHWKSAEEDKRSDAEFPKKHISSTEKESLVDQPKKIAATGGDSDDDWEGVESTELDEAFGAASAFIAATTANRSSRKVSNDLKLQLYGLYKIATEGPCNVPQPSAIKMSARVKWNAWHKLGAMPTEEAMHKYIEIITELYPTWNDGLKYKRRDGDSNEPMGPVFSTLIPEESGNELKLDAIHEFAREGDMKNLIKCVESGVSVNTKDSEGRTPLHWAVDRGHIDAVQLLLSMNADVNSKDNEGQAALHYAVVCGREEILELLVKRNGGGGGIKDDDLSV</sequence>
<name>A0AA35ZMV6_LACSI</name>
<dbReference type="Gene3D" id="1.20.80.10">
    <property type="match status" value="1"/>
</dbReference>
<dbReference type="PANTHER" id="PTHR24119:SF0">
    <property type="entry name" value="ACYL-COA-BINDING DOMAIN-CONTAINING PROTEIN 6"/>
    <property type="match status" value="1"/>
</dbReference>
<dbReference type="InterPro" id="IPR036770">
    <property type="entry name" value="Ankyrin_rpt-contain_sf"/>
</dbReference>
<evidence type="ECO:0000259" key="7">
    <source>
        <dbReference type="PROSITE" id="PS51228"/>
    </source>
</evidence>
<dbReference type="SUPFAM" id="SSF47027">
    <property type="entry name" value="Acyl-CoA binding protein"/>
    <property type="match status" value="1"/>
</dbReference>
<dbReference type="GO" id="GO:0000062">
    <property type="term" value="F:fatty-acyl-CoA binding"/>
    <property type="evidence" value="ECO:0007669"/>
    <property type="project" value="InterPro"/>
</dbReference>
<keyword evidence="4" id="KW-0446">Lipid-binding</keyword>
<evidence type="ECO:0000256" key="1">
    <source>
        <dbReference type="ARBA" id="ARBA00005567"/>
    </source>
</evidence>
<keyword evidence="9" id="KW-1185">Reference proteome</keyword>
<dbReference type="SUPFAM" id="SSF48403">
    <property type="entry name" value="Ankyrin repeat"/>
    <property type="match status" value="1"/>
</dbReference>
<evidence type="ECO:0000256" key="3">
    <source>
        <dbReference type="ARBA" id="ARBA00023043"/>
    </source>
</evidence>
<protein>
    <recommendedName>
        <fullName evidence="7">ACB domain-containing protein</fullName>
    </recommendedName>
</protein>